<keyword evidence="6 9" id="KW-1133">Transmembrane helix</keyword>
<name>A0A1B4LLN1_9BURK</name>
<dbReference type="GO" id="GO:0005886">
    <property type="term" value="C:plasma membrane"/>
    <property type="evidence" value="ECO:0007669"/>
    <property type="project" value="UniProtKB-SubCell"/>
</dbReference>
<feature type="transmembrane region" description="Helical" evidence="9">
    <location>
        <begin position="53"/>
        <end position="72"/>
    </location>
</feature>
<reference evidence="10 11" key="1">
    <citation type="submission" date="2015-12" db="EMBL/GenBank/DDBJ databases">
        <title>Diversity of Burkholderia near neighbor genomes.</title>
        <authorList>
            <person name="Sahl J."/>
            <person name="Wagner D."/>
            <person name="Keim P."/>
        </authorList>
    </citation>
    <scope>NUCLEOTIDE SEQUENCE [LARGE SCALE GENOMIC DNA]</scope>
    <source>
        <strain evidence="10 11">MSMB0783</strain>
    </source>
</reference>
<dbReference type="AlphaFoldDB" id="A0A1B4LLN1"/>
<keyword evidence="2" id="KW-0813">Transport</keyword>
<comment type="subcellular location">
    <subcellularLocation>
        <location evidence="1">Cell inner membrane</location>
        <topology evidence="1">Multi-pass membrane protein</topology>
    </subcellularLocation>
</comment>
<proteinExistence type="inferred from homology"/>
<evidence type="ECO:0000256" key="9">
    <source>
        <dbReference type="SAM" id="Phobius"/>
    </source>
</evidence>
<evidence type="ECO:0000256" key="7">
    <source>
        <dbReference type="ARBA" id="ARBA00023136"/>
    </source>
</evidence>
<evidence type="ECO:0000256" key="3">
    <source>
        <dbReference type="ARBA" id="ARBA00022475"/>
    </source>
</evidence>
<dbReference type="PANTHER" id="PTHR30574">
    <property type="entry name" value="INNER MEMBRANE PROTEIN YEDE"/>
    <property type="match status" value="1"/>
</dbReference>
<dbReference type="PANTHER" id="PTHR30574:SF1">
    <property type="entry name" value="SULPHUR TRANSPORT DOMAIN-CONTAINING PROTEIN"/>
    <property type="match status" value="1"/>
</dbReference>
<comment type="similarity">
    <text evidence="8">Belongs to the TsuA/YedE (TC 9.B.102) family.</text>
</comment>
<dbReference type="Proteomes" id="UP000243680">
    <property type="component" value="Chromosome 2"/>
</dbReference>
<evidence type="ECO:0000256" key="2">
    <source>
        <dbReference type="ARBA" id="ARBA00022448"/>
    </source>
</evidence>
<organism evidence="10 11">
    <name type="scientific">Burkholderia ubonensis</name>
    <dbReference type="NCBI Taxonomy" id="101571"/>
    <lineage>
        <taxon>Bacteria</taxon>
        <taxon>Pseudomonadati</taxon>
        <taxon>Pseudomonadota</taxon>
        <taxon>Betaproteobacteria</taxon>
        <taxon>Burkholderiales</taxon>
        <taxon>Burkholderiaceae</taxon>
        <taxon>Burkholderia</taxon>
        <taxon>Burkholderia cepacia complex</taxon>
    </lineage>
</organism>
<evidence type="ECO:0000313" key="10">
    <source>
        <dbReference type="EMBL" id="AOJ78015.1"/>
    </source>
</evidence>
<dbReference type="EMBL" id="CP013422">
    <property type="protein sequence ID" value="AOJ78015.1"/>
    <property type="molecule type" value="Genomic_DNA"/>
</dbReference>
<feature type="transmembrane region" description="Helical" evidence="9">
    <location>
        <begin position="117"/>
        <end position="137"/>
    </location>
</feature>
<keyword evidence="3" id="KW-1003">Cell membrane</keyword>
<evidence type="ECO:0000256" key="8">
    <source>
        <dbReference type="ARBA" id="ARBA00035655"/>
    </source>
</evidence>
<evidence type="ECO:0000256" key="1">
    <source>
        <dbReference type="ARBA" id="ARBA00004429"/>
    </source>
</evidence>
<feature type="transmembrane region" description="Helical" evidence="9">
    <location>
        <begin position="12"/>
        <end position="32"/>
    </location>
</feature>
<sequence>MQIDTFHFTPALSLAGGVLIGLAAAWLVAFNGRVAGISGIVGGLLTARGGERAWRAAFVAGLIAAPLMMRVAGSGAMPQVNAGWGELLAAGLLVGIGTRYAGGCTSGHGVCGLSRGAVRSIVATAVFMVAGFATVFVRRHVLGG</sequence>
<dbReference type="InterPro" id="IPR007272">
    <property type="entry name" value="Sulf_transp_TsuA/YedE"/>
</dbReference>
<protein>
    <submittedName>
        <fullName evidence="10">YeeE/YedE</fullName>
    </submittedName>
</protein>
<keyword evidence="7 9" id="KW-0472">Membrane</keyword>
<keyword evidence="5 9" id="KW-0812">Transmembrane</keyword>
<keyword evidence="4" id="KW-0997">Cell inner membrane</keyword>
<evidence type="ECO:0000256" key="6">
    <source>
        <dbReference type="ARBA" id="ARBA00022989"/>
    </source>
</evidence>
<accession>A0A1B4LLN1</accession>
<gene>
    <name evidence="10" type="ORF">WJ35_23560</name>
</gene>
<evidence type="ECO:0000313" key="11">
    <source>
        <dbReference type="Proteomes" id="UP000243680"/>
    </source>
</evidence>
<dbReference type="RefSeq" id="WP_069240118.1">
    <property type="nucleotide sequence ID" value="NZ_CP013422.1"/>
</dbReference>
<evidence type="ECO:0000256" key="4">
    <source>
        <dbReference type="ARBA" id="ARBA00022519"/>
    </source>
</evidence>
<evidence type="ECO:0000256" key="5">
    <source>
        <dbReference type="ARBA" id="ARBA00022692"/>
    </source>
</evidence>